<dbReference type="Pfam" id="PF12883">
    <property type="entry name" value="DUF3828"/>
    <property type="match status" value="1"/>
</dbReference>
<gene>
    <name evidence="3" type="ORF">GLUCOINTEAF2_0203252</name>
</gene>
<dbReference type="Proteomes" id="UP000031553">
    <property type="component" value="Unassembled WGS sequence"/>
</dbReference>
<dbReference type="EMBL" id="JUFX02000228">
    <property type="protein sequence ID" value="KPH85675.1"/>
    <property type="molecule type" value="Genomic_DNA"/>
</dbReference>
<reference evidence="3 4" key="1">
    <citation type="submission" date="2015-07" db="EMBL/GenBank/DDBJ databases">
        <title>Draft Genome Sequence of Komagataeibacter intermedius Strain AF2, Isolated from Kombucha Tea.</title>
        <authorList>
            <person name="Santos R.A."/>
            <person name="Berretta A.A."/>
            <person name="Barud H.S."/>
            <person name="Ribeiro S.J."/>
            <person name="Gonzalez-Garcia L.N."/>
            <person name="Zucchi T.D."/>
            <person name="Goldman G.H."/>
            <person name="Riano-Pachon D.M."/>
        </authorList>
    </citation>
    <scope>NUCLEOTIDE SEQUENCE [LARGE SCALE GENOMIC DNA]</scope>
    <source>
        <strain evidence="3 4">AF2</strain>
    </source>
</reference>
<sequence length="205" mass="23862">MDICACLTAGYGYQILGSIAVFILDWIIEMRNHLINFIDIRKSKLKCLFFILLLFPSRVFSQPLTPDHNVLEFYKWYVMATDRQTEENYNSIDGNEIKNYISHSLLRKIKRALHNGTYDRLAEDADYFLHTQDSDVKDIPFIHSKLIKEYGKNALVLIEMGSANKNDNVVSLCVRLKREKEGWKIYQVDSFAIRHPLPNCRSSPP</sequence>
<evidence type="ECO:0000313" key="3">
    <source>
        <dbReference type="EMBL" id="KPH85675.1"/>
    </source>
</evidence>
<protein>
    <recommendedName>
        <fullName evidence="2">DUF3828 domain-containing protein</fullName>
    </recommendedName>
</protein>
<feature type="transmembrane region" description="Helical" evidence="1">
    <location>
        <begin position="12"/>
        <end position="28"/>
    </location>
</feature>
<accession>A0A0N1FJ45</accession>
<keyword evidence="1" id="KW-0812">Transmembrane</keyword>
<dbReference type="InterPro" id="IPR024289">
    <property type="entry name" value="DUF3828"/>
</dbReference>
<keyword evidence="1" id="KW-1133">Transmembrane helix</keyword>
<evidence type="ECO:0000259" key="2">
    <source>
        <dbReference type="Pfam" id="PF12883"/>
    </source>
</evidence>
<feature type="domain" description="DUF3828" evidence="2">
    <location>
        <begin position="66"/>
        <end position="189"/>
    </location>
</feature>
<proteinExistence type="predicted"/>
<dbReference type="AlphaFoldDB" id="A0A0N1FJ45"/>
<evidence type="ECO:0000256" key="1">
    <source>
        <dbReference type="SAM" id="Phobius"/>
    </source>
</evidence>
<dbReference type="RefSeq" id="WP_306308864.1">
    <property type="nucleotide sequence ID" value="NZ_JUFX02000228.1"/>
</dbReference>
<keyword evidence="1" id="KW-0472">Membrane</keyword>
<organism evidence="3 4">
    <name type="scientific">Komagataeibacter intermedius AF2</name>
    <dbReference type="NCBI Taxonomy" id="1458464"/>
    <lineage>
        <taxon>Bacteria</taxon>
        <taxon>Pseudomonadati</taxon>
        <taxon>Pseudomonadota</taxon>
        <taxon>Alphaproteobacteria</taxon>
        <taxon>Acetobacterales</taxon>
        <taxon>Acetobacteraceae</taxon>
        <taxon>Komagataeibacter</taxon>
    </lineage>
</organism>
<dbReference type="Gene3D" id="3.10.450.50">
    <property type="match status" value="1"/>
</dbReference>
<name>A0A0N1FJ45_9PROT</name>
<comment type="caution">
    <text evidence="3">The sequence shown here is derived from an EMBL/GenBank/DDBJ whole genome shotgun (WGS) entry which is preliminary data.</text>
</comment>
<evidence type="ECO:0000313" key="4">
    <source>
        <dbReference type="Proteomes" id="UP000031553"/>
    </source>
</evidence>